<evidence type="ECO:0000256" key="1">
    <source>
        <dbReference type="SAM" id="MobiDB-lite"/>
    </source>
</evidence>
<evidence type="ECO:0000313" key="3">
    <source>
        <dbReference type="Proteomes" id="UP000006729"/>
    </source>
</evidence>
<organism evidence="2 3">
    <name type="scientific">Populus trichocarpa</name>
    <name type="common">Western balsam poplar</name>
    <name type="synonym">Populus balsamifera subsp. trichocarpa</name>
    <dbReference type="NCBI Taxonomy" id="3694"/>
    <lineage>
        <taxon>Eukaryota</taxon>
        <taxon>Viridiplantae</taxon>
        <taxon>Streptophyta</taxon>
        <taxon>Embryophyta</taxon>
        <taxon>Tracheophyta</taxon>
        <taxon>Spermatophyta</taxon>
        <taxon>Magnoliopsida</taxon>
        <taxon>eudicotyledons</taxon>
        <taxon>Gunneridae</taxon>
        <taxon>Pentapetalae</taxon>
        <taxon>rosids</taxon>
        <taxon>fabids</taxon>
        <taxon>Malpighiales</taxon>
        <taxon>Salicaceae</taxon>
        <taxon>Saliceae</taxon>
        <taxon>Populus</taxon>
    </lineage>
</organism>
<dbReference type="HOGENOM" id="CLU_1247177_0_0_1"/>
<feature type="region of interest" description="Disordered" evidence="1">
    <location>
        <begin position="1"/>
        <end position="55"/>
    </location>
</feature>
<feature type="region of interest" description="Disordered" evidence="1">
    <location>
        <begin position="70"/>
        <end position="159"/>
    </location>
</feature>
<dbReference type="EMBL" id="CM009301">
    <property type="protein sequence ID" value="PNT09795.1"/>
    <property type="molecule type" value="Genomic_DNA"/>
</dbReference>
<feature type="compositionally biased region" description="Basic and acidic residues" evidence="1">
    <location>
        <begin position="107"/>
        <end position="122"/>
    </location>
</feature>
<dbReference type="AlphaFoldDB" id="U7DUA1"/>
<protein>
    <submittedName>
        <fullName evidence="2">Uncharacterized protein</fullName>
    </submittedName>
</protein>
<dbReference type="Proteomes" id="UP000006729">
    <property type="component" value="Chromosome 12"/>
</dbReference>
<keyword evidence="3" id="KW-1185">Reference proteome</keyword>
<feature type="compositionally biased region" description="Polar residues" evidence="1">
    <location>
        <begin position="125"/>
        <end position="134"/>
    </location>
</feature>
<name>U7DUA1_POPTR</name>
<proteinExistence type="predicted"/>
<feature type="compositionally biased region" description="Basic and acidic residues" evidence="1">
    <location>
        <begin position="14"/>
        <end position="25"/>
    </location>
</feature>
<gene>
    <name evidence="2" type="ORF">POPTR_012G064700</name>
</gene>
<feature type="compositionally biased region" description="Polar residues" evidence="1">
    <location>
        <begin position="27"/>
        <end position="55"/>
    </location>
</feature>
<sequence>MDSPHAGQKRNQKRLGEHAPTKKETFNCLSNQRGHQAAYRSNNQNFSISSPAAATRSTIKKLAYSSNNTHKRIQVQQQAARSSTQFQPASRSTTYQAACSSDNHTNQSKDRVPNCPCKRREPQAAYSSNKQTSYPGARSMADAQSSYTKPESGRNYRQADQVVEERTLPNKNSTVGKGIRHQAGLRTYPKPHPLLYMSRASCCEQNRPNGYLPETIMFGKAD</sequence>
<accession>U7DUA1</accession>
<reference evidence="2 3" key="1">
    <citation type="journal article" date="2006" name="Science">
        <title>The genome of black cottonwood, Populus trichocarpa (Torr. &amp; Gray).</title>
        <authorList>
            <person name="Tuskan G.A."/>
            <person name="Difazio S."/>
            <person name="Jansson S."/>
            <person name="Bohlmann J."/>
            <person name="Grigoriev I."/>
            <person name="Hellsten U."/>
            <person name="Putnam N."/>
            <person name="Ralph S."/>
            <person name="Rombauts S."/>
            <person name="Salamov A."/>
            <person name="Schein J."/>
            <person name="Sterck L."/>
            <person name="Aerts A."/>
            <person name="Bhalerao R.R."/>
            <person name="Bhalerao R.P."/>
            <person name="Blaudez D."/>
            <person name="Boerjan W."/>
            <person name="Brun A."/>
            <person name="Brunner A."/>
            <person name="Busov V."/>
            <person name="Campbell M."/>
            <person name="Carlson J."/>
            <person name="Chalot M."/>
            <person name="Chapman J."/>
            <person name="Chen G.L."/>
            <person name="Cooper D."/>
            <person name="Coutinho P.M."/>
            <person name="Couturier J."/>
            <person name="Covert S."/>
            <person name="Cronk Q."/>
            <person name="Cunningham R."/>
            <person name="Davis J."/>
            <person name="Degroeve S."/>
            <person name="Dejardin A."/>
            <person name="Depamphilis C."/>
            <person name="Detter J."/>
            <person name="Dirks B."/>
            <person name="Dubchak I."/>
            <person name="Duplessis S."/>
            <person name="Ehlting J."/>
            <person name="Ellis B."/>
            <person name="Gendler K."/>
            <person name="Goodstein D."/>
            <person name="Gribskov M."/>
            <person name="Grimwood J."/>
            <person name="Groover A."/>
            <person name="Gunter L."/>
            <person name="Hamberger B."/>
            <person name="Heinze B."/>
            <person name="Helariutta Y."/>
            <person name="Henrissat B."/>
            <person name="Holligan D."/>
            <person name="Holt R."/>
            <person name="Huang W."/>
            <person name="Islam-Faridi N."/>
            <person name="Jones S."/>
            <person name="Jones-Rhoades M."/>
            <person name="Jorgensen R."/>
            <person name="Joshi C."/>
            <person name="Kangasjarvi J."/>
            <person name="Karlsson J."/>
            <person name="Kelleher C."/>
            <person name="Kirkpatrick R."/>
            <person name="Kirst M."/>
            <person name="Kohler A."/>
            <person name="Kalluri U."/>
            <person name="Larimer F."/>
            <person name="Leebens-Mack J."/>
            <person name="Leple J.C."/>
            <person name="Locascio P."/>
            <person name="Lou Y."/>
            <person name="Lucas S."/>
            <person name="Martin F."/>
            <person name="Montanini B."/>
            <person name="Napoli C."/>
            <person name="Nelson D.R."/>
            <person name="Nelson C."/>
            <person name="Nieminen K."/>
            <person name="Nilsson O."/>
            <person name="Pereda V."/>
            <person name="Peter G."/>
            <person name="Philippe R."/>
            <person name="Pilate G."/>
            <person name="Poliakov A."/>
            <person name="Razumovskaya J."/>
            <person name="Richardson P."/>
            <person name="Rinaldi C."/>
            <person name="Ritland K."/>
            <person name="Rouze P."/>
            <person name="Ryaboy D."/>
            <person name="Schmutz J."/>
            <person name="Schrader J."/>
            <person name="Segerman B."/>
            <person name="Shin H."/>
            <person name="Siddiqui A."/>
            <person name="Sterky F."/>
            <person name="Terry A."/>
            <person name="Tsai C.J."/>
            <person name="Uberbacher E."/>
            <person name="Unneberg P."/>
            <person name="Vahala J."/>
            <person name="Wall K."/>
            <person name="Wessler S."/>
            <person name="Yang G."/>
            <person name="Yin T."/>
            <person name="Douglas C."/>
            <person name="Marra M."/>
            <person name="Sandberg G."/>
            <person name="Van de Peer Y."/>
            <person name="Rokhsar D."/>
        </authorList>
    </citation>
    <scope>NUCLEOTIDE SEQUENCE [LARGE SCALE GENOMIC DNA]</scope>
    <source>
        <strain evidence="3">cv. Nisqually</strain>
    </source>
</reference>
<feature type="compositionally biased region" description="Polar residues" evidence="1">
    <location>
        <begin position="70"/>
        <end position="106"/>
    </location>
</feature>
<dbReference type="InParanoid" id="U7DUA1"/>
<evidence type="ECO:0000313" key="2">
    <source>
        <dbReference type="EMBL" id="PNT09795.1"/>
    </source>
</evidence>